<dbReference type="Proteomes" id="UP000517712">
    <property type="component" value="Unassembled WGS sequence"/>
</dbReference>
<reference evidence="1 2" key="1">
    <citation type="submission" date="2020-08" db="EMBL/GenBank/DDBJ databases">
        <title>Sequencing the genomes of 1000 actinobacteria strains.</title>
        <authorList>
            <person name="Klenk H.-P."/>
        </authorList>
    </citation>
    <scope>NUCLEOTIDE SEQUENCE [LARGE SCALE GENOMIC DNA]</scope>
    <source>
        <strain evidence="1 2">DSM 24823</strain>
    </source>
</reference>
<proteinExistence type="predicted"/>
<name>A0A7W9FAW4_9MICO</name>
<keyword evidence="2" id="KW-1185">Reference proteome</keyword>
<sequence>MPNRNDVEVDAEHLSVRPRGLDALWCFRREITLPIDAVDSVALTPKSDLKRGIRTLGTDVGFKICGTFRSQGDVNFWNYRGPGPVLAIRLRPGLEFTHLYLSVDHPEGLRDRIAAALTGASDAE</sequence>
<organism evidence="1 2">
    <name type="scientific">Microbacterium ginsengiterrae</name>
    <dbReference type="NCBI Taxonomy" id="546115"/>
    <lineage>
        <taxon>Bacteria</taxon>
        <taxon>Bacillati</taxon>
        <taxon>Actinomycetota</taxon>
        <taxon>Actinomycetes</taxon>
        <taxon>Micrococcales</taxon>
        <taxon>Microbacteriaceae</taxon>
        <taxon>Microbacterium</taxon>
    </lineage>
</organism>
<dbReference type="EMBL" id="JACHMU010000001">
    <property type="protein sequence ID" value="MBB5742557.1"/>
    <property type="molecule type" value="Genomic_DNA"/>
</dbReference>
<dbReference type="AlphaFoldDB" id="A0A7W9FAW4"/>
<gene>
    <name evidence="1" type="ORF">HD600_001054</name>
</gene>
<evidence type="ECO:0000313" key="1">
    <source>
        <dbReference type="EMBL" id="MBB5742557.1"/>
    </source>
</evidence>
<evidence type="ECO:0000313" key="2">
    <source>
        <dbReference type="Proteomes" id="UP000517712"/>
    </source>
</evidence>
<protein>
    <submittedName>
        <fullName evidence="1">Uncharacterized protein</fullName>
    </submittedName>
</protein>
<accession>A0A7W9FAW4</accession>
<dbReference type="RefSeq" id="WP_184282054.1">
    <property type="nucleotide sequence ID" value="NZ_BAAAPG010000001.1"/>
</dbReference>
<comment type="caution">
    <text evidence="1">The sequence shown here is derived from an EMBL/GenBank/DDBJ whole genome shotgun (WGS) entry which is preliminary data.</text>
</comment>